<feature type="region of interest" description="Disordered" evidence="1">
    <location>
        <begin position="368"/>
        <end position="398"/>
    </location>
</feature>
<dbReference type="OrthoDB" id="3262423at2759"/>
<feature type="region of interest" description="Disordered" evidence="1">
    <location>
        <begin position="74"/>
        <end position="119"/>
    </location>
</feature>
<feature type="compositionally biased region" description="Polar residues" evidence="1">
    <location>
        <begin position="81"/>
        <end position="119"/>
    </location>
</feature>
<reference evidence="2 3" key="1">
    <citation type="journal article" date="2008" name="Nature">
        <title>The genome of Laccaria bicolor provides insights into mycorrhizal symbiosis.</title>
        <authorList>
            <person name="Martin F."/>
            <person name="Aerts A."/>
            <person name="Ahren D."/>
            <person name="Brun A."/>
            <person name="Danchin E.G.J."/>
            <person name="Duchaussoy F."/>
            <person name="Gibon J."/>
            <person name="Kohler A."/>
            <person name="Lindquist E."/>
            <person name="Pereda V."/>
            <person name="Salamov A."/>
            <person name="Shapiro H.J."/>
            <person name="Wuyts J."/>
            <person name="Blaudez D."/>
            <person name="Buee M."/>
            <person name="Brokstein P."/>
            <person name="Canbaeck B."/>
            <person name="Cohen D."/>
            <person name="Courty P.E."/>
            <person name="Coutinho P.M."/>
            <person name="Delaruelle C."/>
            <person name="Detter J.C."/>
            <person name="Deveau A."/>
            <person name="DiFazio S."/>
            <person name="Duplessis S."/>
            <person name="Fraissinet-Tachet L."/>
            <person name="Lucic E."/>
            <person name="Frey-Klett P."/>
            <person name="Fourrey C."/>
            <person name="Feussner I."/>
            <person name="Gay G."/>
            <person name="Grimwood J."/>
            <person name="Hoegger P.J."/>
            <person name="Jain P."/>
            <person name="Kilaru S."/>
            <person name="Labbe J."/>
            <person name="Lin Y.C."/>
            <person name="Legue V."/>
            <person name="Le Tacon F."/>
            <person name="Marmeisse R."/>
            <person name="Melayah D."/>
            <person name="Montanini B."/>
            <person name="Muratet M."/>
            <person name="Nehls U."/>
            <person name="Niculita-Hirzel H."/>
            <person name="Oudot-Le Secq M.P."/>
            <person name="Peter M."/>
            <person name="Quesneville H."/>
            <person name="Rajashekar B."/>
            <person name="Reich M."/>
            <person name="Rouhier N."/>
            <person name="Schmutz J."/>
            <person name="Yin T."/>
            <person name="Chalot M."/>
            <person name="Henrissat B."/>
            <person name="Kuees U."/>
            <person name="Lucas S."/>
            <person name="Van de Peer Y."/>
            <person name="Podila G.K."/>
            <person name="Polle A."/>
            <person name="Pukkila P.J."/>
            <person name="Richardson P.M."/>
            <person name="Rouze P."/>
            <person name="Sanders I.R."/>
            <person name="Stajich J.E."/>
            <person name="Tunlid A."/>
            <person name="Tuskan G."/>
            <person name="Grigoriev I.V."/>
        </authorList>
    </citation>
    <scope>NUCLEOTIDE SEQUENCE [LARGE SCALE GENOMIC DNA]</scope>
    <source>
        <strain evidence="3">S238N-H82 / ATCC MYA-4686</strain>
    </source>
</reference>
<feature type="region of interest" description="Disordered" evidence="1">
    <location>
        <begin position="1"/>
        <end position="32"/>
    </location>
</feature>
<dbReference type="GeneID" id="6072105"/>
<sequence>MDSEHQASGQHSRPWSDPSDTGPVSSNAQSRFISRTISTASLNSITRLPRYSLHEGQQPLDQEVDTCTLRDDDLYTHDETTPSQFTANDSDVKTSSAESAPFQDNSNVEASAASLSPPQYSSIPPRYSGVFGIPAHSVTTEGLPRTEHTYNICSGLKNKPWATFRVFSDPPVGVVQNHQKFPRFSGGDKISGTIELTLDNSQTVNSITVSLRGRIIRGYLAGESDTFLDHQVSIWTRASGDPRFPNQGSAKKFDGKLKGAYQFPFTFPFPTHLDLSTSTTLFLPLQTPSDTPKSSPPSTPASPSASSSFPPIPSPRNSRFRSLSSPMSTSSKSPAMNTAFVHMSTNHQFTGCRIGGISTANIPLGSGRHKKSFSQEKHQNEVNSFPIPNSSEESEKAKLKRTMEERDRIQAGVEDNSSKSLSAHVYPLPQTFLERGIHANVQYELGLHIAHGMLRPASKLKTAIVYTPSIIPASASVARQLAYTEGSPLPGPTVDPEGWHTLPKVMVCGELLGRRKVEVGCTLSLAKPLCYTRGAVIPCYLTLESSNSHALGLLSTPKSPFARLTRRVRYTQDMTSSTETTLNEPSTSFSVLAGDSASSTAARFPGSSRYGGKDINMVGGGKSGGMIQEVDAVELAVWRIPLNDAPSEMNLKRLEGEIHLAKDLQPTCRFPHFSVEYAVEMLPLVPHGCGPLSSEQKQCLLVQPVEIATHHSKEGPIPTAFSEPISDREREKRKREREKEKEQVPVEIVTRIAYCGN</sequence>
<feature type="region of interest" description="Disordered" evidence="1">
    <location>
        <begin position="284"/>
        <end position="333"/>
    </location>
</feature>
<dbReference type="KEGG" id="lbc:LACBIDRAFT_311257"/>
<protein>
    <submittedName>
        <fullName evidence="2">Predicted protein</fullName>
    </submittedName>
</protein>
<feature type="compositionally biased region" description="Low complexity" evidence="1">
    <location>
        <begin position="320"/>
        <end position="333"/>
    </location>
</feature>
<dbReference type="RefSeq" id="XP_001876425.1">
    <property type="nucleotide sequence ID" value="XM_001876390.1"/>
</dbReference>
<keyword evidence="3" id="KW-1185">Reference proteome</keyword>
<dbReference type="InParanoid" id="B0CZK4"/>
<dbReference type="AlphaFoldDB" id="B0CZK4"/>
<evidence type="ECO:0000256" key="1">
    <source>
        <dbReference type="SAM" id="MobiDB-lite"/>
    </source>
</evidence>
<evidence type="ECO:0000313" key="3">
    <source>
        <dbReference type="Proteomes" id="UP000001194"/>
    </source>
</evidence>
<dbReference type="Proteomes" id="UP000001194">
    <property type="component" value="Unassembled WGS sequence"/>
</dbReference>
<accession>B0CZK4</accession>
<dbReference type="InterPro" id="IPR014752">
    <property type="entry name" value="Arrestin-like_C"/>
</dbReference>
<feature type="region of interest" description="Disordered" evidence="1">
    <location>
        <begin position="712"/>
        <end position="742"/>
    </location>
</feature>
<dbReference type="EMBL" id="DS547094">
    <property type="protein sequence ID" value="EDR12161.1"/>
    <property type="molecule type" value="Genomic_DNA"/>
</dbReference>
<feature type="compositionally biased region" description="Polar residues" evidence="1">
    <location>
        <begin position="381"/>
        <end position="391"/>
    </location>
</feature>
<dbReference type="Gene3D" id="2.60.40.640">
    <property type="match status" value="1"/>
</dbReference>
<organism evidence="3">
    <name type="scientific">Laccaria bicolor (strain S238N-H82 / ATCC MYA-4686)</name>
    <name type="common">Bicoloured deceiver</name>
    <name type="synonym">Laccaria laccata var. bicolor</name>
    <dbReference type="NCBI Taxonomy" id="486041"/>
    <lineage>
        <taxon>Eukaryota</taxon>
        <taxon>Fungi</taxon>
        <taxon>Dikarya</taxon>
        <taxon>Basidiomycota</taxon>
        <taxon>Agaricomycotina</taxon>
        <taxon>Agaricomycetes</taxon>
        <taxon>Agaricomycetidae</taxon>
        <taxon>Agaricales</taxon>
        <taxon>Agaricineae</taxon>
        <taxon>Hydnangiaceae</taxon>
        <taxon>Laccaria</taxon>
    </lineage>
</organism>
<gene>
    <name evidence="2" type="ORF">LACBIDRAFT_311257</name>
</gene>
<name>B0CZK4_LACBS</name>
<proteinExistence type="predicted"/>
<evidence type="ECO:0000313" key="2">
    <source>
        <dbReference type="EMBL" id="EDR12161.1"/>
    </source>
</evidence>
<dbReference type="HOGENOM" id="CLU_025691_1_0_1"/>